<accession>W1P7I2</accession>
<gene>
    <name evidence="1" type="ORF">AMTR_s00042p00009390</name>
</gene>
<feature type="non-terminal residue" evidence="1">
    <location>
        <position position="1"/>
    </location>
</feature>
<organism evidence="1 2">
    <name type="scientific">Amborella trichopoda</name>
    <dbReference type="NCBI Taxonomy" id="13333"/>
    <lineage>
        <taxon>Eukaryota</taxon>
        <taxon>Viridiplantae</taxon>
        <taxon>Streptophyta</taxon>
        <taxon>Embryophyta</taxon>
        <taxon>Tracheophyta</taxon>
        <taxon>Spermatophyta</taxon>
        <taxon>Magnoliopsida</taxon>
        <taxon>Amborellales</taxon>
        <taxon>Amborellaceae</taxon>
        <taxon>Amborella</taxon>
    </lineage>
</organism>
<protein>
    <submittedName>
        <fullName evidence="1">Uncharacterized protein</fullName>
    </submittedName>
</protein>
<reference evidence="2" key="1">
    <citation type="journal article" date="2013" name="Science">
        <title>The Amborella genome and the evolution of flowering plants.</title>
        <authorList>
            <consortium name="Amborella Genome Project"/>
        </authorList>
    </citation>
    <scope>NUCLEOTIDE SEQUENCE [LARGE SCALE GENOMIC DNA]</scope>
</reference>
<evidence type="ECO:0000313" key="1">
    <source>
        <dbReference type="EMBL" id="ERN03551.1"/>
    </source>
</evidence>
<dbReference type="EMBL" id="KI394353">
    <property type="protein sequence ID" value="ERN03551.1"/>
    <property type="molecule type" value="Genomic_DNA"/>
</dbReference>
<dbReference type="AlphaFoldDB" id="W1P7I2"/>
<evidence type="ECO:0000313" key="2">
    <source>
        <dbReference type="Proteomes" id="UP000017836"/>
    </source>
</evidence>
<dbReference type="Gramene" id="ERN03551">
    <property type="protein sequence ID" value="ERN03551"/>
    <property type="gene ID" value="AMTR_s00042p00009390"/>
</dbReference>
<dbReference type="Proteomes" id="UP000017836">
    <property type="component" value="Unassembled WGS sequence"/>
</dbReference>
<sequence>VGSAKSHSPEQLLASEDASSLLSESRSLFLRQGGITPSSKHEDALTTLFR</sequence>
<proteinExistence type="predicted"/>
<name>W1P7I2_AMBTC</name>
<keyword evidence="2" id="KW-1185">Reference proteome</keyword>
<dbReference type="HOGENOM" id="CLU_3130322_0_0_1"/>